<name>A0A9P5E0I5_9HYPO</name>
<dbReference type="GO" id="GO:0140588">
    <property type="term" value="P:chromatin looping"/>
    <property type="evidence" value="ECO:0007669"/>
    <property type="project" value="InterPro"/>
</dbReference>
<keyword evidence="10" id="KW-1185">Reference proteome</keyword>
<feature type="region of interest" description="Disordered" evidence="7">
    <location>
        <begin position="153"/>
        <end position="194"/>
    </location>
</feature>
<dbReference type="PANTHER" id="PTHR21704:SF18">
    <property type="entry name" value="NIPPED-B-LIKE PROTEIN"/>
    <property type="match status" value="1"/>
</dbReference>
<feature type="compositionally biased region" description="Basic residues" evidence="7">
    <location>
        <begin position="1812"/>
        <end position="1828"/>
    </location>
</feature>
<dbReference type="CDD" id="cd23958">
    <property type="entry name" value="SCC2"/>
    <property type="match status" value="1"/>
</dbReference>
<dbReference type="InterPro" id="IPR011989">
    <property type="entry name" value="ARM-like"/>
</dbReference>
<dbReference type="InterPro" id="IPR033031">
    <property type="entry name" value="Scc2/Nipped-B"/>
</dbReference>
<protein>
    <recommendedName>
        <fullName evidence="6">Sister chromatid cohesion protein</fullName>
    </recommendedName>
</protein>
<proteinExistence type="inferred from homology"/>
<feature type="compositionally biased region" description="Basic and acidic residues" evidence="7">
    <location>
        <begin position="288"/>
        <end position="303"/>
    </location>
</feature>
<gene>
    <name evidence="9" type="ORF">FBEOM_3847</name>
</gene>
<dbReference type="PANTHER" id="PTHR21704">
    <property type="entry name" value="NIPPED-B-LIKE PROTEIN DELANGIN SCC2-RELATED"/>
    <property type="match status" value="1"/>
</dbReference>
<dbReference type="GO" id="GO:0034087">
    <property type="term" value="P:establishment of mitotic sister chromatid cohesion"/>
    <property type="evidence" value="ECO:0007669"/>
    <property type="project" value="TreeGrafter"/>
</dbReference>
<dbReference type="Gene3D" id="1.25.10.10">
    <property type="entry name" value="Leucine-rich Repeat Variant"/>
    <property type="match status" value="1"/>
</dbReference>
<evidence type="ECO:0000256" key="7">
    <source>
        <dbReference type="SAM" id="MobiDB-lite"/>
    </source>
</evidence>
<dbReference type="SUPFAM" id="SSF48371">
    <property type="entry name" value="ARM repeat"/>
    <property type="match status" value="1"/>
</dbReference>
<evidence type="ECO:0000256" key="2">
    <source>
        <dbReference type="ARBA" id="ARBA00009252"/>
    </source>
</evidence>
<dbReference type="InterPro" id="IPR026003">
    <property type="entry name" value="Cohesin_HEAT"/>
</dbReference>
<dbReference type="GO" id="GO:1990414">
    <property type="term" value="P:replication-born double-strand break repair via sister chromatid exchange"/>
    <property type="evidence" value="ECO:0007669"/>
    <property type="project" value="TreeGrafter"/>
</dbReference>
<keyword evidence="5 6" id="KW-0131">Cell cycle</keyword>
<evidence type="ECO:0000256" key="3">
    <source>
        <dbReference type="ARBA" id="ARBA00022737"/>
    </source>
</evidence>
<dbReference type="Pfam" id="PF12765">
    <property type="entry name" value="Cohesin_HEAT"/>
    <property type="match status" value="1"/>
</dbReference>
<dbReference type="Pfam" id="PF12830">
    <property type="entry name" value="Nipped-B_C"/>
    <property type="match status" value="1"/>
</dbReference>
<dbReference type="Proteomes" id="UP000730481">
    <property type="component" value="Unassembled WGS sequence"/>
</dbReference>
<feature type="region of interest" description="Disordered" evidence="7">
    <location>
        <begin position="288"/>
        <end position="309"/>
    </location>
</feature>
<dbReference type="GO" id="GO:0061775">
    <property type="term" value="F:cohesin loader activity"/>
    <property type="evidence" value="ECO:0007669"/>
    <property type="project" value="InterPro"/>
</dbReference>
<feature type="domain" description="Sister chromatid cohesion C-terminal" evidence="8">
    <location>
        <begin position="1436"/>
        <end position="1622"/>
    </location>
</feature>
<dbReference type="EMBL" id="PVQB02000153">
    <property type="protein sequence ID" value="KAF4342205.1"/>
    <property type="molecule type" value="Genomic_DNA"/>
</dbReference>
<dbReference type="GO" id="GO:0071169">
    <property type="term" value="P:establishment of protein localization to chromatin"/>
    <property type="evidence" value="ECO:0007669"/>
    <property type="project" value="TreeGrafter"/>
</dbReference>
<keyword evidence="4 6" id="KW-0539">Nucleus</keyword>
<comment type="similarity">
    <text evidence="2 6">Belongs to the SCC2/Nipped-B family.</text>
</comment>
<comment type="subcellular location">
    <subcellularLocation>
        <location evidence="1 6">Nucleus</location>
    </subcellularLocation>
</comment>
<sequence length="1860" mass="207256">MNNTHQHGASPNGQFAQTGTEEGITRPFTLQEALPYSPQTSTIPLISDIIPDPVLGSGSPALPLTDLFQARDFNKLNKEAAGHNQMPRNVKLAVDHVLQEIKPSQRTHYKFTVISGVRSTPPTGKSLIDGLSPLTRNVFDKVGGYFKTTKPVASETKQVNGQVGGHPTPKQRSSSINSPNPPQPSNLPAQNSQAYRSNSVRFEVAIPSKRKFDPSTYIEVSDASQHDIPIVPVQHIQHQQQTQPRVQPPALVAQSPIQATTEANQNGAFRIELPAANINREEYIEVEARPEDPHHLSVRKEDQQSYSDSPDLIGESLDQRQRSEAALHALDKLVRVVFNSVGRILGEGSGQDEIVFVTPDQEVAMTASSQQKMHGAIQKTITLRCFDHVPVEHLIQIMRLSDASLKQVENLEIRVDETWSEDAVDGWIRQLSEVETMLKSARTCLRILSGEREDKQLYSETIIQRSADIFRKVTEDIVMPLVELRPSGPASGVFKLLSKNKKSIATIFLCCQKLFALLAELVTKIELSESVINSLEYTASRLIFMENAYFEKDSVVGVQKFDGLRSVAMDMLSQIFLIKPEQRQGIIDEILTSLEKLPVGKQSARQFKLSDGKNIQPVSALIMRLVQASSGRVDNNKNQTRSKLMRNLNDKQDESSDEDDHAPISKQFVSSIKSEAQSAKQHAVAIKDLEISVAPLSDAAQRNASYVISFIVKRAIGSTKSGDTPYRNLLDLFVEDFTTCLDSPDWPAAELLLRLLMIMMVQLFEAPKTAAPAKNMALELLGGLSAAISRLRSRVQRLTSSSDGTDGDELSEYLADVASQALEHKTRVEQLVAWTGPYRVVLEHVQNRSNEDPHLSSAISFLVTGWASQVHTGYDSYIDEDAERDEELGRLAYRLRMMVEDRRWLVNEYTFKTVSPKQATLSYSIILLRSPLCEAFSKILNILLGSMASDQATVRSRSLKSVNQVLETDPSILDADSTVINLILECAGDSSIQVRDSALGLLGNCMTMRPRLETELTPMIVNRFHDNGLGVRKRAMKLTRDIYLRNPSKTMRSMIASGLLRRVQDPDESVRDLARQMIEEVWFAPFYQDDGTAVYQTSLNEHVSLVIQTVKSGTVTEMLDKVFRTILKPKDKSPGGPFTVCTKLVANMFGLIDNLDPDDPSVPSGRDALQVLTIFANAEPKLFNFEQIRLLKPHLANFSTAEELAAFRHVTIIYRRVLPTLSSVHAEFLSEVRNFLLKALSKVNQRNILDDLVACTQVVCGLLNSFTPLVLGLLSSIQKIDQIQARPIDQTATTLTYGYSLLIGMIAKHCKLDEWTPIFKSRLPKWKGDSVPMLAIEKLVPLVAPSKPLEVRKSALDALGLICQAWPRNYVVPKLYTLFDQIFKEKVPGLEVLILKSIREFLLMEEKRSETAAEAPATDKKRELTVMGGTNFDDVASATSQRFLKHVSRIALSSQGEHAFLATEVLGSINRQGLTHPKETCVTLMTLETSTNRRIAELAFSEHRYSHEKHETVLEREYARAVQSAFAYQRDVVEDTRGATTNPFQSKLHFLMEVLKISKMKNRQRFLDKLCGQLDFDLAKLDTTEEVPSHMAFARFITENLAFFEYQTIGELQTIVNAIEKIVTSTGAPVAQAIESEVFNVRVDALQLSVSEVSAANPGTQNNSTGAMAPLDEQPTAALTIAANVEPSRLRQLATASIILLSMWETRTYLRRLYGMGTSRHDSKAKALAKDLNKTPVKVQGVHGDKVWDEIESHMAGLQDQERMVKKCTDLVELLNVDKEFKVADDGEQMELGPTTPSADEDEDGDAIADRGRKRKGGHTPGGRKKRARSDSQPRKRGRPRKNPLPEPEMDTDLGGVDWF</sequence>
<organism evidence="9 10">
    <name type="scientific">Fusarium beomiforme</name>
    <dbReference type="NCBI Taxonomy" id="44412"/>
    <lineage>
        <taxon>Eukaryota</taxon>
        <taxon>Fungi</taxon>
        <taxon>Dikarya</taxon>
        <taxon>Ascomycota</taxon>
        <taxon>Pezizomycotina</taxon>
        <taxon>Sordariomycetes</taxon>
        <taxon>Hypocreomycetidae</taxon>
        <taxon>Hypocreales</taxon>
        <taxon>Nectriaceae</taxon>
        <taxon>Fusarium</taxon>
        <taxon>Fusarium burgessii species complex</taxon>
    </lineage>
</organism>
<evidence type="ECO:0000313" key="10">
    <source>
        <dbReference type="Proteomes" id="UP000730481"/>
    </source>
</evidence>
<evidence type="ECO:0000256" key="1">
    <source>
        <dbReference type="ARBA" id="ARBA00004123"/>
    </source>
</evidence>
<dbReference type="GO" id="GO:0010468">
    <property type="term" value="P:regulation of gene expression"/>
    <property type="evidence" value="ECO:0007669"/>
    <property type="project" value="InterPro"/>
</dbReference>
<dbReference type="InterPro" id="IPR024986">
    <property type="entry name" value="Nipped-B_C"/>
</dbReference>
<keyword evidence="3 6" id="KW-0677">Repeat</keyword>
<reference evidence="9" key="1">
    <citation type="journal article" date="2017" name="Mycologia">
        <title>Fusarium algeriense, sp. nov., a novel toxigenic crown rot pathogen of durum wheat from Algeria is nested in the Fusarium burgessii species complex.</title>
        <authorList>
            <person name="Laraba I."/>
            <person name="Keddad A."/>
            <person name="Boureghda H."/>
            <person name="Abdallah N."/>
            <person name="Vaughan M.M."/>
            <person name="Proctor R.H."/>
            <person name="Busman M."/>
            <person name="O'Donnell K."/>
        </authorList>
    </citation>
    <scope>NUCLEOTIDE SEQUENCE</scope>
    <source>
        <strain evidence="9">NRRL 25174</strain>
    </source>
</reference>
<evidence type="ECO:0000259" key="8">
    <source>
        <dbReference type="Pfam" id="PF12830"/>
    </source>
</evidence>
<evidence type="ECO:0000256" key="4">
    <source>
        <dbReference type="ARBA" id="ARBA00023242"/>
    </source>
</evidence>
<feature type="region of interest" description="Disordered" evidence="7">
    <location>
        <begin position="1785"/>
        <end position="1860"/>
    </location>
</feature>
<dbReference type="InterPro" id="IPR016024">
    <property type="entry name" value="ARM-type_fold"/>
</dbReference>
<dbReference type="GO" id="GO:0003682">
    <property type="term" value="F:chromatin binding"/>
    <property type="evidence" value="ECO:0007669"/>
    <property type="project" value="TreeGrafter"/>
</dbReference>
<accession>A0A9P5E0I5</accession>
<dbReference type="GO" id="GO:0090694">
    <property type="term" value="C:Scc2-Scc4 cohesin loading complex"/>
    <property type="evidence" value="ECO:0007669"/>
    <property type="project" value="TreeGrafter"/>
</dbReference>
<evidence type="ECO:0000256" key="5">
    <source>
        <dbReference type="ARBA" id="ARBA00023306"/>
    </source>
</evidence>
<comment type="caution">
    <text evidence="9">The sequence shown here is derived from an EMBL/GenBank/DDBJ whole genome shotgun (WGS) entry which is preliminary data.</text>
</comment>
<evidence type="ECO:0000256" key="6">
    <source>
        <dbReference type="RuleBase" id="RU364107"/>
    </source>
</evidence>
<dbReference type="OrthoDB" id="418242at2759"/>
<reference evidence="9" key="2">
    <citation type="submission" date="2020-02" db="EMBL/GenBank/DDBJ databases">
        <title>Identification and distribution of gene clusters putatively required for synthesis of sphingolipid metabolism inhibitors in phylogenetically diverse species of the filamentous fungus Fusarium.</title>
        <authorList>
            <person name="Kim H.-S."/>
            <person name="Busman M."/>
            <person name="Brown D.W."/>
            <person name="Divon H."/>
            <person name="Uhlig S."/>
            <person name="Proctor R.H."/>
        </authorList>
    </citation>
    <scope>NUCLEOTIDE SEQUENCE</scope>
    <source>
        <strain evidence="9">NRRL 25174</strain>
    </source>
</reference>
<evidence type="ECO:0000313" key="9">
    <source>
        <dbReference type="EMBL" id="KAF4342205.1"/>
    </source>
</evidence>